<keyword evidence="2" id="KW-1185">Reference proteome</keyword>
<dbReference type="AlphaFoldDB" id="A0AAE0YAI3"/>
<dbReference type="EMBL" id="JAWDGP010006604">
    <property type="protein sequence ID" value="KAK3738061.1"/>
    <property type="molecule type" value="Genomic_DNA"/>
</dbReference>
<proteinExistence type="predicted"/>
<dbReference type="Proteomes" id="UP001283361">
    <property type="component" value="Unassembled WGS sequence"/>
</dbReference>
<comment type="caution">
    <text evidence="1">The sequence shown here is derived from an EMBL/GenBank/DDBJ whole genome shotgun (WGS) entry which is preliminary data.</text>
</comment>
<reference evidence="1" key="1">
    <citation type="journal article" date="2023" name="G3 (Bethesda)">
        <title>A reference genome for the long-term kleptoplast-retaining sea slug Elysia crispata morphotype clarki.</title>
        <authorList>
            <person name="Eastman K.E."/>
            <person name="Pendleton A.L."/>
            <person name="Shaikh M.A."/>
            <person name="Suttiyut T."/>
            <person name="Ogas R."/>
            <person name="Tomko P."/>
            <person name="Gavelis G."/>
            <person name="Widhalm J.R."/>
            <person name="Wisecaver J.H."/>
        </authorList>
    </citation>
    <scope>NUCLEOTIDE SEQUENCE</scope>
    <source>
        <strain evidence="1">ECLA1</strain>
    </source>
</reference>
<protein>
    <submittedName>
        <fullName evidence="1">Uncharacterized protein</fullName>
    </submittedName>
</protein>
<sequence>MYRALFEKQISSFVALCYLFPSKDELSQAETRSLSALMKNSEFRLPWKQKRIRTSND</sequence>
<accession>A0AAE0YAI3</accession>
<evidence type="ECO:0000313" key="1">
    <source>
        <dbReference type="EMBL" id="KAK3738061.1"/>
    </source>
</evidence>
<name>A0AAE0YAI3_9GAST</name>
<gene>
    <name evidence="1" type="ORF">RRG08_064964</name>
</gene>
<evidence type="ECO:0000313" key="2">
    <source>
        <dbReference type="Proteomes" id="UP001283361"/>
    </source>
</evidence>
<organism evidence="1 2">
    <name type="scientific">Elysia crispata</name>
    <name type="common">lettuce slug</name>
    <dbReference type="NCBI Taxonomy" id="231223"/>
    <lineage>
        <taxon>Eukaryota</taxon>
        <taxon>Metazoa</taxon>
        <taxon>Spiralia</taxon>
        <taxon>Lophotrochozoa</taxon>
        <taxon>Mollusca</taxon>
        <taxon>Gastropoda</taxon>
        <taxon>Heterobranchia</taxon>
        <taxon>Euthyneura</taxon>
        <taxon>Panpulmonata</taxon>
        <taxon>Sacoglossa</taxon>
        <taxon>Placobranchoidea</taxon>
        <taxon>Plakobranchidae</taxon>
        <taxon>Elysia</taxon>
    </lineage>
</organism>